<keyword evidence="1" id="KW-0472">Membrane</keyword>
<organism evidence="2">
    <name type="scientific">Bacillus toyonensis</name>
    <dbReference type="NCBI Taxonomy" id="155322"/>
    <lineage>
        <taxon>Bacteria</taxon>
        <taxon>Bacillati</taxon>
        <taxon>Bacillota</taxon>
        <taxon>Bacilli</taxon>
        <taxon>Bacillales</taxon>
        <taxon>Bacillaceae</taxon>
        <taxon>Bacillus</taxon>
        <taxon>Bacillus cereus group</taxon>
    </lineage>
</organism>
<gene>
    <name evidence="2" type="ORF">CN678_14355</name>
</gene>
<reference evidence="2" key="1">
    <citation type="submission" date="2017-09" db="EMBL/GenBank/DDBJ databases">
        <title>Large-scale bioinformatics analysis of Bacillus genomes uncovers conserved roles of natural products in bacterial physiology.</title>
        <authorList>
            <consortium name="Agbiome Team Llc"/>
            <person name="Bleich R.M."/>
            <person name="Kirk G.J."/>
            <person name="Santa Maria K.C."/>
            <person name="Allen S.E."/>
            <person name="Farag S."/>
            <person name="Shank E.A."/>
            <person name="Bowers A."/>
        </authorList>
    </citation>
    <scope>NUCLEOTIDE SEQUENCE</scope>
    <source>
        <strain evidence="2">AFS005430</strain>
    </source>
</reference>
<name>A0AB73R1G7_9BACI</name>
<evidence type="ECO:0000256" key="1">
    <source>
        <dbReference type="SAM" id="Phobius"/>
    </source>
</evidence>
<dbReference type="RefSeq" id="WP_098164541.1">
    <property type="nucleotide sequence ID" value="NZ_NUEH01000031.1"/>
</dbReference>
<keyword evidence="1" id="KW-0812">Transmembrane</keyword>
<sequence length="78" mass="9138">MKLPEYETFLAGDTLSDFWNLVKYFVFYGASLNMVYFACGAVALLIVGIVGAITKRRRIEDDDEDDDDDEEYEYYHYK</sequence>
<comment type="caution">
    <text evidence="2">The sequence shown here is derived from an EMBL/GenBank/DDBJ whole genome shotgun (WGS) entry which is preliminary data.</text>
</comment>
<dbReference type="Proteomes" id="UP000220969">
    <property type="component" value="Unassembled WGS sequence"/>
</dbReference>
<proteinExistence type="predicted"/>
<evidence type="ECO:0000313" key="2">
    <source>
        <dbReference type="EMBL" id="PEI85890.1"/>
    </source>
</evidence>
<feature type="transmembrane region" description="Helical" evidence="1">
    <location>
        <begin position="25"/>
        <end position="50"/>
    </location>
</feature>
<keyword evidence="1" id="KW-1133">Transmembrane helix</keyword>
<protein>
    <submittedName>
        <fullName evidence="2">Uncharacterized protein</fullName>
    </submittedName>
</protein>
<accession>A0AB73R1G7</accession>
<dbReference type="AlphaFoldDB" id="A0AB73R1G7"/>
<dbReference type="EMBL" id="NUEH01000031">
    <property type="protein sequence ID" value="PEI85890.1"/>
    <property type="molecule type" value="Genomic_DNA"/>
</dbReference>